<comment type="caution">
    <text evidence="2">The sequence shown here is derived from an EMBL/GenBank/DDBJ whole genome shotgun (WGS) entry which is preliminary data.</text>
</comment>
<dbReference type="GO" id="GO:0006506">
    <property type="term" value="P:GPI anchor biosynthetic process"/>
    <property type="evidence" value="ECO:0007669"/>
    <property type="project" value="TreeGrafter"/>
</dbReference>
<dbReference type="EMBL" id="MHTY01000011">
    <property type="protein sequence ID" value="OHA68942.1"/>
    <property type="molecule type" value="Genomic_DNA"/>
</dbReference>
<reference evidence="2 3" key="1">
    <citation type="journal article" date="2016" name="Nat. Commun.">
        <title>Thousands of microbial genomes shed light on interconnected biogeochemical processes in an aquifer system.</title>
        <authorList>
            <person name="Anantharaman K."/>
            <person name="Brown C.T."/>
            <person name="Hug L.A."/>
            <person name="Sharon I."/>
            <person name="Castelle C.J."/>
            <person name="Probst A.J."/>
            <person name="Thomas B.C."/>
            <person name="Singh A."/>
            <person name="Wilkins M.J."/>
            <person name="Karaoz U."/>
            <person name="Brodie E.L."/>
            <person name="Williams K.H."/>
            <person name="Hubbard S.S."/>
            <person name="Banfield J.F."/>
        </authorList>
    </citation>
    <scope>NUCLEOTIDE SEQUENCE [LARGE SCALE GENOMIC DNA]</scope>
</reference>
<dbReference type="InterPro" id="IPR036691">
    <property type="entry name" value="Endo/exonu/phosph_ase_sf"/>
</dbReference>
<gene>
    <name evidence="2" type="ORF">A3J68_01065</name>
</gene>
<name>A0A1G2R9K4_9BACT</name>
<dbReference type="InterPro" id="IPR005135">
    <property type="entry name" value="Endo/exonuclease/phosphatase"/>
</dbReference>
<dbReference type="GO" id="GO:0016020">
    <property type="term" value="C:membrane"/>
    <property type="evidence" value="ECO:0007669"/>
    <property type="project" value="GOC"/>
</dbReference>
<dbReference type="Gene3D" id="3.60.10.10">
    <property type="entry name" value="Endonuclease/exonuclease/phosphatase"/>
    <property type="match status" value="1"/>
</dbReference>
<dbReference type="AlphaFoldDB" id="A0A1G2R9K4"/>
<organism evidence="2 3">
    <name type="scientific">Candidatus Wildermuthbacteria bacterium RIFCSPHIGHO2_02_FULL_48_16</name>
    <dbReference type="NCBI Taxonomy" id="1802453"/>
    <lineage>
        <taxon>Bacteria</taxon>
        <taxon>Candidatus Wildermuthiibacteriota</taxon>
    </lineage>
</organism>
<feature type="domain" description="Endonuclease/exonuclease/phosphatase" evidence="1">
    <location>
        <begin position="6"/>
        <end position="252"/>
    </location>
</feature>
<dbReference type="Pfam" id="PF03372">
    <property type="entry name" value="Exo_endo_phos"/>
    <property type="match status" value="1"/>
</dbReference>
<dbReference type="InterPro" id="IPR051916">
    <property type="entry name" value="GPI-anchor_lipid_remodeler"/>
</dbReference>
<accession>A0A1G2R9K4</accession>
<protein>
    <recommendedName>
        <fullName evidence="1">Endonuclease/exonuclease/phosphatase domain-containing protein</fullName>
    </recommendedName>
</protein>
<evidence type="ECO:0000313" key="2">
    <source>
        <dbReference type="EMBL" id="OHA68942.1"/>
    </source>
</evidence>
<dbReference type="SUPFAM" id="SSF56219">
    <property type="entry name" value="DNase I-like"/>
    <property type="match status" value="1"/>
</dbReference>
<dbReference type="GO" id="GO:0003824">
    <property type="term" value="F:catalytic activity"/>
    <property type="evidence" value="ECO:0007669"/>
    <property type="project" value="InterPro"/>
</dbReference>
<dbReference type="Proteomes" id="UP000178529">
    <property type="component" value="Unassembled WGS sequence"/>
</dbReference>
<dbReference type="PANTHER" id="PTHR14859">
    <property type="entry name" value="CALCOFLUOR WHITE HYPERSENSITIVE PROTEIN PRECURSOR"/>
    <property type="match status" value="1"/>
</dbReference>
<evidence type="ECO:0000259" key="1">
    <source>
        <dbReference type="Pfam" id="PF03372"/>
    </source>
</evidence>
<proteinExistence type="predicted"/>
<evidence type="ECO:0000313" key="3">
    <source>
        <dbReference type="Proteomes" id="UP000178529"/>
    </source>
</evidence>
<dbReference type="PANTHER" id="PTHR14859:SF1">
    <property type="entry name" value="PGAP2-INTERACTING PROTEIN"/>
    <property type="match status" value="1"/>
</dbReference>
<sequence>MRIIFLNIWGGQVFEPLMQFIQEHARSTDFFCFQEVLDSPTPGLTPWGGKTDIRKKLQEALLEFQEYYAPSHNILDKNGNVDPTTLVGVAIFAKQEIEVKSQGRLHVQGDPSGKSHDDRQGAPHYFQYVRFEHNEKPYTLCNMHGTAYPGDKLDTPERLEQSKRIVDFLSKETGEKILGGDFNLLPSTESIGMIERMGMKELVREYKIETTRSELNYKRYPNNIQYFSDYVFVSSDIKVTSFEVPQLNISDHLPLVLEFA</sequence>